<dbReference type="SUPFAM" id="SSF51735">
    <property type="entry name" value="NAD(P)-binding Rossmann-fold domains"/>
    <property type="match status" value="1"/>
</dbReference>
<evidence type="ECO:0000313" key="8">
    <source>
        <dbReference type="EMBL" id="GHA77838.1"/>
    </source>
</evidence>
<name>A0A918W6G6_9ACTN</name>
<feature type="compositionally biased region" description="Low complexity" evidence="4">
    <location>
        <begin position="337"/>
        <end position="373"/>
    </location>
</feature>
<feature type="domain" description="3-hydroxyacyl-CoA dehydrogenase NAD binding" evidence="7">
    <location>
        <begin position="12"/>
        <end position="186"/>
    </location>
</feature>
<evidence type="ECO:0008006" key="10">
    <source>
        <dbReference type="Google" id="ProtNLM"/>
    </source>
</evidence>
<feature type="transmembrane region" description="Helical" evidence="5">
    <location>
        <begin position="12"/>
        <end position="31"/>
    </location>
</feature>
<dbReference type="InterPro" id="IPR006108">
    <property type="entry name" value="3HC_DH_C"/>
</dbReference>
<dbReference type="RefSeq" id="WP_308434018.1">
    <property type="nucleotide sequence ID" value="NZ_BMUL01000004.1"/>
</dbReference>
<comment type="similarity">
    <text evidence="2">Belongs to the 3-hydroxyacyl-CoA dehydrogenase family.</text>
</comment>
<evidence type="ECO:0000259" key="6">
    <source>
        <dbReference type="Pfam" id="PF00725"/>
    </source>
</evidence>
<evidence type="ECO:0000256" key="2">
    <source>
        <dbReference type="ARBA" id="ARBA00009463"/>
    </source>
</evidence>
<evidence type="ECO:0000256" key="4">
    <source>
        <dbReference type="SAM" id="MobiDB-lite"/>
    </source>
</evidence>
<sequence>MNTAPDRPAPRTVAVLGAGVIGLSWTALFLAHGLRVRVHSRRADARATVTAALERMAPGLPGGGRDPHRLTRLLEIEPDLERAVRDADAVQENLPDDLELKRDLFRRVGAAAPPAALLLSSTSRLLPDAMGAAMADPGRVVVGHPLNPPHVVPLVEVLGGSRTDPATVEACAAFYRSVGRTPVVLRRPVPRFVANRIQAAVLRESVHLVEEGVVTMAELDTVVSRGLGVRWAAVGPFEAFHLGGGEGGLRRWLAAAGPGMDGAWRDLGRPRMTARTVEHLADTADQTYGKDGYAHRAAARDARQNAVLEALARAGAPGDGPDGTATGERPFMKHTETAGTTEPTETAGTTEPTEAAGVAGTGETAATTATGPAAEVGRDTVDFWFDPLCPWAWITSRWITEVAALRPLTVRWHEMSLALLNSGTEMSEQRRRMLDAYWGPIRVVAATRHAHGDEAVGRLYTALGGRLHAPDGIFAPVRDATADTWQQVMAESMAGVGAVVEAALRDAGLPAALAKEADSERWDDALRASHARVPSDGLRRELIGVPAVSVNGRAAHFGPVLSEIPTGERALRLWDALHTLATDPAFFELKRCSDRPEPRTVR</sequence>
<organism evidence="8 9">
    <name type="scientific">Streptomyces termitum</name>
    <dbReference type="NCBI Taxonomy" id="67368"/>
    <lineage>
        <taxon>Bacteria</taxon>
        <taxon>Bacillati</taxon>
        <taxon>Actinomycetota</taxon>
        <taxon>Actinomycetes</taxon>
        <taxon>Kitasatosporales</taxon>
        <taxon>Streptomycetaceae</taxon>
        <taxon>Streptomyces</taxon>
    </lineage>
</organism>
<comment type="pathway">
    <text evidence="1">Lipid metabolism; butanoate metabolism.</text>
</comment>
<dbReference type="AlphaFoldDB" id="A0A918W6G6"/>
<reference evidence="8" key="1">
    <citation type="journal article" date="2014" name="Int. J. Syst. Evol. Microbiol.">
        <title>Complete genome sequence of Corynebacterium casei LMG S-19264T (=DSM 44701T), isolated from a smear-ripened cheese.</title>
        <authorList>
            <consortium name="US DOE Joint Genome Institute (JGI-PGF)"/>
            <person name="Walter F."/>
            <person name="Albersmeier A."/>
            <person name="Kalinowski J."/>
            <person name="Ruckert C."/>
        </authorList>
    </citation>
    <scope>NUCLEOTIDE SEQUENCE</scope>
    <source>
        <strain evidence="8">JCM 4518</strain>
    </source>
</reference>
<dbReference type="Pfam" id="PF00725">
    <property type="entry name" value="3HCDH"/>
    <property type="match status" value="1"/>
</dbReference>
<feature type="domain" description="3-hydroxyacyl-CoA dehydrogenase C-terminal" evidence="6">
    <location>
        <begin position="192"/>
        <end position="255"/>
    </location>
</feature>
<dbReference type="Gene3D" id="1.10.1040.10">
    <property type="entry name" value="N-(1-d-carboxylethyl)-l-norvaline Dehydrogenase, domain 2"/>
    <property type="match status" value="1"/>
</dbReference>
<dbReference type="GO" id="GO:0016616">
    <property type="term" value="F:oxidoreductase activity, acting on the CH-OH group of donors, NAD or NADP as acceptor"/>
    <property type="evidence" value="ECO:0007669"/>
    <property type="project" value="InterPro"/>
</dbReference>
<dbReference type="Pfam" id="PF22234">
    <property type="entry name" value="Rv2466c-like"/>
    <property type="match status" value="1"/>
</dbReference>
<accession>A0A918W6G6</accession>
<evidence type="ECO:0000259" key="7">
    <source>
        <dbReference type="Pfam" id="PF02737"/>
    </source>
</evidence>
<protein>
    <recommendedName>
        <fullName evidence="10">3-hydroxyacyl-CoA dehydrogenase</fullName>
    </recommendedName>
</protein>
<evidence type="ECO:0000256" key="5">
    <source>
        <dbReference type="SAM" id="Phobius"/>
    </source>
</evidence>
<dbReference type="GO" id="GO:0070403">
    <property type="term" value="F:NAD+ binding"/>
    <property type="evidence" value="ECO:0007669"/>
    <property type="project" value="InterPro"/>
</dbReference>
<dbReference type="Proteomes" id="UP000644020">
    <property type="component" value="Unassembled WGS sequence"/>
</dbReference>
<dbReference type="InterPro" id="IPR053977">
    <property type="entry name" value="Rv2466c-like"/>
</dbReference>
<dbReference type="InterPro" id="IPR036249">
    <property type="entry name" value="Thioredoxin-like_sf"/>
</dbReference>
<evidence type="ECO:0000256" key="1">
    <source>
        <dbReference type="ARBA" id="ARBA00005086"/>
    </source>
</evidence>
<dbReference type="InterPro" id="IPR006176">
    <property type="entry name" value="3-OHacyl-CoA_DH_NAD-bd"/>
</dbReference>
<keyword evidence="9" id="KW-1185">Reference proteome</keyword>
<feature type="region of interest" description="Disordered" evidence="4">
    <location>
        <begin position="313"/>
        <end position="373"/>
    </location>
</feature>
<dbReference type="SUPFAM" id="SSF48179">
    <property type="entry name" value="6-phosphogluconate dehydrogenase C-terminal domain-like"/>
    <property type="match status" value="1"/>
</dbReference>
<reference evidence="8" key="2">
    <citation type="submission" date="2020-09" db="EMBL/GenBank/DDBJ databases">
        <authorList>
            <person name="Sun Q."/>
            <person name="Ohkuma M."/>
        </authorList>
    </citation>
    <scope>NUCLEOTIDE SEQUENCE</scope>
    <source>
        <strain evidence="8">JCM 4518</strain>
    </source>
</reference>
<dbReference type="InterPro" id="IPR013328">
    <property type="entry name" value="6PGD_dom2"/>
</dbReference>
<keyword evidence="5" id="KW-1133">Transmembrane helix</keyword>
<keyword evidence="3" id="KW-0560">Oxidoreductase</keyword>
<proteinExistence type="inferred from homology"/>
<keyword evidence="5" id="KW-0472">Membrane</keyword>
<gene>
    <name evidence="8" type="ORF">GCM10010305_21150</name>
</gene>
<keyword evidence="5" id="KW-0812">Transmembrane</keyword>
<evidence type="ECO:0000313" key="9">
    <source>
        <dbReference type="Proteomes" id="UP000644020"/>
    </source>
</evidence>
<dbReference type="SUPFAM" id="SSF52833">
    <property type="entry name" value="Thioredoxin-like"/>
    <property type="match status" value="1"/>
</dbReference>
<dbReference type="InterPro" id="IPR008927">
    <property type="entry name" value="6-PGluconate_DH-like_C_sf"/>
</dbReference>
<dbReference type="PANTHER" id="PTHR48075:SF5">
    <property type="entry name" value="3-HYDROXYBUTYRYL-COA DEHYDROGENASE"/>
    <property type="match status" value="1"/>
</dbReference>
<dbReference type="PANTHER" id="PTHR48075">
    <property type="entry name" value="3-HYDROXYACYL-COA DEHYDROGENASE FAMILY PROTEIN"/>
    <property type="match status" value="1"/>
</dbReference>
<evidence type="ECO:0000256" key="3">
    <source>
        <dbReference type="ARBA" id="ARBA00023002"/>
    </source>
</evidence>
<comment type="caution">
    <text evidence="8">The sequence shown here is derived from an EMBL/GenBank/DDBJ whole genome shotgun (WGS) entry which is preliminary data.</text>
</comment>
<dbReference type="Gene3D" id="3.40.30.10">
    <property type="entry name" value="Glutaredoxin"/>
    <property type="match status" value="1"/>
</dbReference>
<dbReference type="Gene3D" id="3.40.50.720">
    <property type="entry name" value="NAD(P)-binding Rossmann-like Domain"/>
    <property type="match status" value="1"/>
</dbReference>
<dbReference type="GO" id="GO:0006631">
    <property type="term" value="P:fatty acid metabolic process"/>
    <property type="evidence" value="ECO:0007669"/>
    <property type="project" value="InterPro"/>
</dbReference>
<dbReference type="Pfam" id="PF02737">
    <property type="entry name" value="3HCDH_N"/>
    <property type="match status" value="1"/>
</dbReference>
<dbReference type="EMBL" id="BMUL01000004">
    <property type="protein sequence ID" value="GHA77838.1"/>
    <property type="molecule type" value="Genomic_DNA"/>
</dbReference>
<dbReference type="InterPro" id="IPR036291">
    <property type="entry name" value="NAD(P)-bd_dom_sf"/>
</dbReference>